<reference evidence="2 3" key="1">
    <citation type="submission" date="2017-12" db="EMBL/GenBank/DDBJ databases">
        <title>Complete genome sequence of Herbivorax saccincola GGR1, a novel Cellulosome-producing hydrolytic bacterium in a thermophilic biogas plant, established by Illumina and Nanopore MinION sequencing.</title>
        <authorList>
            <person name="Pechtl A."/>
            <person name="Ruckert C."/>
            <person name="Koeck D.E."/>
            <person name="Maus I."/>
            <person name="Winkler A."/>
            <person name="Kalinowski J."/>
            <person name="Puhler A."/>
            <person name="Schwarz W.W."/>
            <person name="Zverlov V.V."/>
            <person name="Schluter A."/>
            <person name="Liebl W."/>
        </authorList>
    </citation>
    <scope>NUCLEOTIDE SEQUENCE [LARGE SCALE GENOMIC DNA]</scope>
    <source>
        <strain evidence="3">SR1</strain>
    </source>
</reference>
<keyword evidence="1" id="KW-0812">Transmembrane</keyword>
<dbReference type="PANTHER" id="PTHR43801:SF1">
    <property type="entry name" value="POLYPRENYL SYNTHETASE"/>
    <property type="match status" value="1"/>
</dbReference>
<dbReference type="Pfam" id="PF01976">
    <property type="entry name" value="DUF116"/>
    <property type="match status" value="1"/>
</dbReference>
<proteinExistence type="predicted"/>
<dbReference type="EMBL" id="CP025197">
    <property type="protein sequence ID" value="AUG57349.1"/>
    <property type="molecule type" value="Genomic_DNA"/>
</dbReference>
<dbReference type="PANTHER" id="PTHR43801">
    <property type="entry name" value="NUCLEOTIDE-BINDING PROTEIN-RELATED"/>
    <property type="match status" value="1"/>
</dbReference>
<evidence type="ECO:0008006" key="4">
    <source>
        <dbReference type="Google" id="ProtNLM"/>
    </source>
</evidence>
<dbReference type="PIRSF" id="PIRSF006594">
    <property type="entry name" value="UCP006594"/>
    <property type="match status" value="1"/>
</dbReference>
<gene>
    <name evidence="2" type="ORF">HVS_07160</name>
</gene>
<name>A0A2K9E1T5_9FIRM</name>
<feature type="transmembrane region" description="Helical" evidence="1">
    <location>
        <begin position="13"/>
        <end position="36"/>
    </location>
</feature>
<dbReference type="AlphaFoldDB" id="A0A2K9E1T5"/>
<keyword evidence="3" id="KW-1185">Reference proteome</keyword>
<evidence type="ECO:0000313" key="2">
    <source>
        <dbReference type="EMBL" id="AUG57349.1"/>
    </source>
</evidence>
<accession>A0A2K9E1T5</accession>
<dbReference type="Proteomes" id="UP000233534">
    <property type="component" value="Chromosome"/>
</dbReference>
<keyword evidence="1" id="KW-0472">Membrane</keyword>
<keyword evidence="1" id="KW-1133">Transmembrane helix</keyword>
<sequence length="254" mass="28582">MKVKYLNKDFKKFLLLSGTVILFSLLFFLALVFVYYSSSIFTYNIITLLLIIVTILMIMFFCISSLTIFYVYKNKEVKSKLLLNTSKAGMKVLLPVIMALAGLFKIKKNIVRRFYVDFNNITVSAMGKRYKKEDVIVLLPHCLQDADCVFKITNDISNCRKCGKCTIGGISRIVEERKVKCFVVTGGTAARNIVKKLKPKMILSVACERDLTSGIIDVGKIPVVGIVNERPNGPCYNTCVDVSVLKDKLDSIIK</sequence>
<organism evidence="2 3">
    <name type="scientific">Acetivibrio saccincola</name>
    <dbReference type="NCBI Taxonomy" id="1677857"/>
    <lineage>
        <taxon>Bacteria</taxon>
        <taxon>Bacillati</taxon>
        <taxon>Bacillota</taxon>
        <taxon>Clostridia</taxon>
        <taxon>Eubacteriales</taxon>
        <taxon>Oscillospiraceae</taxon>
        <taxon>Acetivibrio</taxon>
    </lineage>
</organism>
<feature type="transmembrane region" description="Helical" evidence="1">
    <location>
        <begin position="48"/>
        <end position="72"/>
    </location>
</feature>
<dbReference type="KEGG" id="hsc:HVS_07160"/>
<dbReference type="InterPro" id="IPR002829">
    <property type="entry name" value="DUF116"/>
</dbReference>
<evidence type="ECO:0000256" key="1">
    <source>
        <dbReference type="SAM" id="Phobius"/>
    </source>
</evidence>
<feature type="transmembrane region" description="Helical" evidence="1">
    <location>
        <begin position="88"/>
        <end position="106"/>
    </location>
</feature>
<evidence type="ECO:0000313" key="3">
    <source>
        <dbReference type="Proteomes" id="UP000233534"/>
    </source>
</evidence>
<protein>
    <recommendedName>
        <fullName evidence="4">DUF116 domain-containing protein</fullName>
    </recommendedName>
</protein>